<evidence type="ECO:0000313" key="9">
    <source>
        <dbReference type="EMBL" id="KAJ1921736.1"/>
    </source>
</evidence>
<keyword evidence="4 6" id="KW-0472">Membrane</keyword>
<dbReference type="Pfam" id="PF01740">
    <property type="entry name" value="STAS"/>
    <property type="match status" value="1"/>
</dbReference>
<dbReference type="PANTHER" id="PTHR43310">
    <property type="entry name" value="SULFATE TRANSPORTER YBAR-RELATED"/>
    <property type="match status" value="1"/>
</dbReference>
<sequence length="1224" mass="135025">MSRGNTPVASARWPQARTRASPSDQHKNHRMRPLSTATQADFEARGIGARVGYVSAADNARVNNDAPLSYSLTTGSVRNHSMFLNTLELPIDTNQLRRSDVSHVHLPVSDRNQNESALPEQGRTAKKITSDNRNPSMPALQQDKRSSLACERIKSSFSNNVNSQQTQGPVVSNLEKLLKASGPSTKDPSPKQTGSTQASPKDHDAVRSIATEHPLSDSKASCVSSGDRDTDTENGITSDKTAVITPTSYMASTATIPIRGVKSPSTETLGSLNSHHFSYQSYTSPSASSSRSYPHQASTSRPHSPTEETSLLLEAQGSSTYEGILIPRHTIQIEDHSVTSSPTFVNRYQQRPTEHESSKFPDAVRTLFGGRSQVDIRRTYKATKDLLTWPLQYIPAVILGLILNLLDGLSYGLIAFPTSVALFSKLGPDGLSMYLLSTVISQFVYSMGASAFRGANGCMMVEVIPFLHEMAFIVMGAVGEDNPHSVIATTMVAYALSALLTGIVFALMGALKLGMLVDFFPRHILVGCIGGVGYFLFQTGLEVSSRIPISFTLDTLVKLFEPDTFALWGSSLMVAIVLRSLNAQIPHPLFVPIFFISVLVLFYFVTWCLGISLNTLRATGWVFELPDTNVPFYHFYTLFDLSATNWNAILKTVPTMFGLAFFGILHVPINVPALAVSTHMDKIDTNRELIAHGLSNFISGLFGSFQNYLVYSNSVLFIKSGGGSNLAGLMLGFATLAIFFAGPTVIGFIPTMVVGGLIFHLGLELMKEALVDTWDTVSSIEYTTIVIIVLTMALLGFNQGIFLGILLACIFFIIIYSRRRPIRKSFTGTVARSTVRRVYRQRRFLEEAGHLIHVIRLQGFMFFGTINSVETSIRKQLDQRQWENDPIQFLVLDFALVTGLDFSAAEAFIRIKRLLTSKEIHMVICGASLNSSVGQAMQSVGVWSKDDDRYVQTFSTLNESLEWCENILLKSYYTHRAAISPESTSIPQPYANISHPHYEMRVSDHLKIPRNYTAGNIDITEFSGSPRQNMLHKATRTVMMHESTSSMGLSKKEGDSRNAANNTQYSTPSIQNNLSPPLPLLIQAFQDVMTDEFADDLFYIAPYFVKKTMPTNTYLWHKFDTSTGLYIVESGLLRVLNEASNSPDQVVVESILPGTIIGELTLFTNRQQACSVVTEGQVVLWELTKAAYEELCAKNPKRGLGFTRLALYYTAQSIGSITAHAFHM</sequence>
<dbReference type="SUPFAM" id="SSF51206">
    <property type="entry name" value="cAMP-binding domain-like"/>
    <property type="match status" value="1"/>
</dbReference>
<dbReference type="PROSITE" id="PS50801">
    <property type="entry name" value="STAS"/>
    <property type="match status" value="1"/>
</dbReference>
<feature type="region of interest" description="Disordered" evidence="5">
    <location>
        <begin position="1045"/>
        <end position="1070"/>
    </location>
</feature>
<dbReference type="OrthoDB" id="409725at2759"/>
<feature type="transmembrane region" description="Helical" evidence="6">
    <location>
        <begin position="783"/>
        <end position="816"/>
    </location>
</feature>
<dbReference type="PROSITE" id="PS50042">
    <property type="entry name" value="CNMP_BINDING_3"/>
    <property type="match status" value="1"/>
</dbReference>
<keyword evidence="10" id="KW-1185">Reference proteome</keyword>
<feature type="domain" description="STAS" evidence="8">
    <location>
        <begin position="854"/>
        <end position="964"/>
    </location>
</feature>
<dbReference type="EMBL" id="JANBPU010000003">
    <property type="protein sequence ID" value="KAJ1921736.1"/>
    <property type="molecule type" value="Genomic_DNA"/>
</dbReference>
<keyword evidence="3 6" id="KW-1133">Transmembrane helix</keyword>
<feature type="compositionally biased region" description="Polar residues" evidence="5">
    <location>
        <begin position="299"/>
        <end position="309"/>
    </location>
</feature>
<dbReference type="SMART" id="SM00100">
    <property type="entry name" value="cNMP"/>
    <property type="match status" value="1"/>
</dbReference>
<keyword evidence="2 6" id="KW-0812">Transmembrane</keyword>
<feature type="region of interest" description="Disordered" evidence="5">
    <location>
        <begin position="180"/>
        <end position="241"/>
    </location>
</feature>
<feature type="transmembrane region" description="Helical" evidence="6">
    <location>
        <begin position="697"/>
        <end position="718"/>
    </location>
</feature>
<dbReference type="InterPro" id="IPR000595">
    <property type="entry name" value="cNMP-bd_dom"/>
</dbReference>
<dbReference type="CDD" id="cd00038">
    <property type="entry name" value="CAP_ED"/>
    <property type="match status" value="1"/>
</dbReference>
<dbReference type="InterPro" id="IPR036513">
    <property type="entry name" value="STAS_dom_sf"/>
</dbReference>
<feature type="transmembrane region" description="Helical" evidence="6">
    <location>
        <begin position="485"/>
        <end position="507"/>
    </location>
</feature>
<evidence type="ECO:0000256" key="1">
    <source>
        <dbReference type="ARBA" id="ARBA00004141"/>
    </source>
</evidence>
<dbReference type="Proteomes" id="UP001150538">
    <property type="component" value="Unassembled WGS sequence"/>
</dbReference>
<feature type="transmembrane region" description="Helical" evidence="6">
    <location>
        <begin position="657"/>
        <end position="677"/>
    </location>
</feature>
<feature type="domain" description="Cyclic nucleotide-binding" evidence="7">
    <location>
        <begin position="1081"/>
        <end position="1191"/>
    </location>
</feature>
<feature type="region of interest" description="Disordered" evidence="5">
    <location>
        <begin position="106"/>
        <end position="148"/>
    </location>
</feature>
<feature type="transmembrane region" description="Helical" evidence="6">
    <location>
        <begin position="565"/>
        <end position="582"/>
    </location>
</feature>
<feature type="compositionally biased region" description="Polar residues" evidence="5">
    <location>
        <begin position="182"/>
        <end position="199"/>
    </location>
</feature>
<reference evidence="9" key="1">
    <citation type="submission" date="2022-07" db="EMBL/GenBank/DDBJ databases">
        <title>Phylogenomic reconstructions and comparative analyses of Kickxellomycotina fungi.</title>
        <authorList>
            <person name="Reynolds N.K."/>
            <person name="Stajich J.E."/>
            <person name="Barry K."/>
            <person name="Grigoriev I.V."/>
            <person name="Crous P."/>
            <person name="Smith M.E."/>
        </authorList>
    </citation>
    <scope>NUCLEOTIDE SEQUENCE</scope>
    <source>
        <strain evidence="9">NBRC 100468</strain>
    </source>
</reference>
<dbReference type="AlphaFoldDB" id="A0A9W8ABW9"/>
<dbReference type="InterPro" id="IPR018490">
    <property type="entry name" value="cNMP-bd_dom_sf"/>
</dbReference>
<dbReference type="Gene3D" id="2.60.120.10">
    <property type="entry name" value="Jelly Rolls"/>
    <property type="match status" value="1"/>
</dbReference>
<feature type="transmembrane region" description="Helical" evidence="6">
    <location>
        <begin position="434"/>
        <end position="452"/>
    </location>
</feature>
<feature type="transmembrane region" description="Helical" evidence="6">
    <location>
        <begin position="519"/>
        <end position="537"/>
    </location>
</feature>
<comment type="caution">
    <text evidence="9">The sequence shown here is derived from an EMBL/GenBank/DDBJ whole genome shotgun (WGS) entry which is preliminary data.</text>
</comment>
<evidence type="ECO:0000256" key="3">
    <source>
        <dbReference type="ARBA" id="ARBA00022989"/>
    </source>
</evidence>
<dbReference type="GO" id="GO:0016020">
    <property type="term" value="C:membrane"/>
    <property type="evidence" value="ECO:0007669"/>
    <property type="project" value="UniProtKB-SubCell"/>
</dbReference>
<proteinExistence type="predicted"/>
<dbReference type="InterPro" id="IPR002645">
    <property type="entry name" value="STAS_dom"/>
</dbReference>
<evidence type="ECO:0000256" key="6">
    <source>
        <dbReference type="SAM" id="Phobius"/>
    </source>
</evidence>
<protein>
    <submittedName>
        <fullName evidence="9">Uncharacterized protein</fullName>
    </submittedName>
</protein>
<feature type="transmembrane region" description="Helical" evidence="6">
    <location>
        <begin position="589"/>
        <end position="613"/>
    </location>
</feature>
<feature type="transmembrane region" description="Helical" evidence="6">
    <location>
        <begin position="459"/>
        <end position="479"/>
    </location>
</feature>
<feature type="region of interest" description="Disordered" evidence="5">
    <location>
        <begin position="280"/>
        <end position="309"/>
    </location>
</feature>
<dbReference type="InterPro" id="IPR011547">
    <property type="entry name" value="SLC26A/SulP_dom"/>
</dbReference>
<dbReference type="Gene3D" id="3.30.750.24">
    <property type="entry name" value="STAS domain"/>
    <property type="match status" value="1"/>
</dbReference>
<dbReference type="InterPro" id="IPR014710">
    <property type="entry name" value="RmlC-like_jellyroll"/>
</dbReference>
<dbReference type="CDD" id="cd07042">
    <property type="entry name" value="STAS_SulP_like_sulfate_transporter"/>
    <property type="match status" value="1"/>
</dbReference>
<evidence type="ECO:0000313" key="10">
    <source>
        <dbReference type="Proteomes" id="UP001150538"/>
    </source>
</evidence>
<feature type="region of interest" description="Disordered" evidence="5">
    <location>
        <begin position="1"/>
        <end position="38"/>
    </location>
</feature>
<comment type="subcellular location">
    <subcellularLocation>
        <location evidence="1">Membrane</location>
        <topology evidence="1">Multi-pass membrane protein</topology>
    </subcellularLocation>
</comment>
<accession>A0A9W8ABW9</accession>
<feature type="compositionally biased region" description="Low complexity" evidence="5">
    <location>
        <begin position="280"/>
        <end position="298"/>
    </location>
</feature>
<gene>
    <name evidence="9" type="ORF">H4219_000469</name>
</gene>
<dbReference type="Pfam" id="PF00916">
    <property type="entry name" value="Sulfate_transp"/>
    <property type="match status" value="1"/>
</dbReference>
<evidence type="ECO:0000256" key="2">
    <source>
        <dbReference type="ARBA" id="ARBA00022692"/>
    </source>
</evidence>
<feature type="transmembrane region" description="Helical" evidence="6">
    <location>
        <begin position="730"/>
        <end position="763"/>
    </location>
</feature>
<feature type="compositionally biased region" description="Polar residues" evidence="5">
    <location>
        <begin position="1058"/>
        <end position="1070"/>
    </location>
</feature>
<evidence type="ECO:0000256" key="5">
    <source>
        <dbReference type="SAM" id="MobiDB-lite"/>
    </source>
</evidence>
<evidence type="ECO:0000259" key="7">
    <source>
        <dbReference type="PROSITE" id="PS50042"/>
    </source>
</evidence>
<name>A0A9W8ABW9_9FUNG</name>
<dbReference type="PANTHER" id="PTHR43310:SF4">
    <property type="entry name" value="AFR304WP"/>
    <property type="match status" value="1"/>
</dbReference>
<feature type="transmembrane region" description="Helical" evidence="6">
    <location>
        <begin position="393"/>
        <end position="414"/>
    </location>
</feature>
<dbReference type="SUPFAM" id="SSF52091">
    <property type="entry name" value="SpoIIaa-like"/>
    <property type="match status" value="1"/>
</dbReference>
<dbReference type="Pfam" id="PF00027">
    <property type="entry name" value="cNMP_binding"/>
    <property type="match status" value="1"/>
</dbReference>
<evidence type="ECO:0000256" key="4">
    <source>
        <dbReference type="ARBA" id="ARBA00023136"/>
    </source>
</evidence>
<evidence type="ECO:0000259" key="8">
    <source>
        <dbReference type="PROSITE" id="PS50801"/>
    </source>
</evidence>
<dbReference type="InterPro" id="IPR052706">
    <property type="entry name" value="Membrane-Transporter-like"/>
</dbReference>
<organism evidence="9 10">
    <name type="scientific">Mycoemilia scoparia</name>
    <dbReference type="NCBI Taxonomy" id="417184"/>
    <lineage>
        <taxon>Eukaryota</taxon>
        <taxon>Fungi</taxon>
        <taxon>Fungi incertae sedis</taxon>
        <taxon>Zoopagomycota</taxon>
        <taxon>Kickxellomycotina</taxon>
        <taxon>Kickxellomycetes</taxon>
        <taxon>Kickxellales</taxon>
        <taxon>Kickxellaceae</taxon>
        <taxon>Mycoemilia</taxon>
    </lineage>
</organism>